<dbReference type="InterPro" id="IPR018253">
    <property type="entry name" value="DnaJ_domain_CS"/>
</dbReference>
<dbReference type="OrthoDB" id="445556at2759"/>
<dbReference type="SMART" id="SM00271">
    <property type="entry name" value="DnaJ"/>
    <property type="match status" value="1"/>
</dbReference>
<dbReference type="AlphaFoldDB" id="A0A8S0UKT1"/>
<dbReference type="GO" id="GO:0009507">
    <property type="term" value="C:chloroplast"/>
    <property type="evidence" value="ECO:0007669"/>
    <property type="project" value="TreeGrafter"/>
</dbReference>
<dbReference type="InterPro" id="IPR001623">
    <property type="entry name" value="DnaJ_domain"/>
</dbReference>
<evidence type="ECO:0000259" key="1">
    <source>
        <dbReference type="PROSITE" id="PS50076"/>
    </source>
</evidence>
<evidence type="ECO:0000313" key="2">
    <source>
        <dbReference type="EMBL" id="CAA3018143.1"/>
    </source>
</evidence>
<reference evidence="2 3" key="1">
    <citation type="submission" date="2019-12" db="EMBL/GenBank/DDBJ databases">
        <authorList>
            <person name="Alioto T."/>
            <person name="Alioto T."/>
            <person name="Gomez Garrido J."/>
        </authorList>
    </citation>
    <scope>NUCLEOTIDE SEQUENCE [LARGE SCALE GENOMIC DNA]</scope>
</reference>
<gene>
    <name evidence="2" type="ORF">OLEA9_A014475</name>
</gene>
<evidence type="ECO:0000313" key="3">
    <source>
        <dbReference type="Proteomes" id="UP000594638"/>
    </source>
</evidence>
<dbReference type="EMBL" id="CACTIH010007788">
    <property type="protein sequence ID" value="CAA3018143.1"/>
    <property type="molecule type" value="Genomic_DNA"/>
</dbReference>
<dbReference type="Pfam" id="PF00226">
    <property type="entry name" value="DnaJ"/>
    <property type="match status" value="1"/>
</dbReference>
<dbReference type="CDD" id="cd06257">
    <property type="entry name" value="DnaJ"/>
    <property type="match status" value="1"/>
</dbReference>
<accession>A0A8S0UKT1</accession>
<sequence length="199" mass="23090">MCCNYGVSLPRSDRPRLTFLPSTRPDPLPKTISFPTSKSFRAGHGRAIKLVKSTLNDTHSLSSEQAFSFYDLLGIPETGTLIEIKQAYKQMARKYHPDVSPPGRTEEYTQRFIRVQEAYETLSDPGRRALYDLDMAKGLHLAFSTRSHSKFNEQMEEKCEWKSRWQSQLLELNRRSMYNESTNNTTWAAQMRRQRNESS</sequence>
<dbReference type="Gene3D" id="1.10.287.110">
    <property type="entry name" value="DnaJ domain"/>
    <property type="match status" value="1"/>
</dbReference>
<dbReference type="InterPro" id="IPR036869">
    <property type="entry name" value="J_dom_sf"/>
</dbReference>
<dbReference type="Gramene" id="OE9A014475T1">
    <property type="protein sequence ID" value="OE9A014475C1"/>
    <property type="gene ID" value="OE9A014475"/>
</dbReference>
<name>A0A8S0UKT1_OLEEU</name>
<dbReference type="PROSITE" id="PS50076">
    <property type="entry name" value="DNAJ_2"/>
    <property type="match status" value="1"/>
</dbReference>
<organism evidence="2 3">
    <name type="scientific">Olea europaea subsp. europaea</name>
    <dbReference type="NCBI Taxonomy" id="158383"/>
    <lineage>
        <taxon>Eukaryota</taxon>
        <taxon>Viridiplantae</taxon>
        <taxon>Streptophyta</taxon>
        <taxon>Embryophyta</taxon>
        <taxon>Tracheophyta</taxon>
        <taxon>Spermatophyta</taxon>
        <taxon>Magnoliopsida</taxon>
        <taxon>eudicotyledons</taxon>
        <taxon>Gunneridae</taxon>
        <taxon>Pentapetalae</taxon>
        <taxon>asterids</taxon>
        <taxon>lamiids</taxon>
        <taxon>Lamiales</taxon>
        <taxon>Oleaceae</taxon>
        <taxon>Oleeae</taxon>
        <taxon>Olea</taxon>
    </lineage>
</organism>
<dbReference type="Proteomes" id="UP000594638">
    <property type="component" value="Unassembled WGS sequence"/>
</dbReference>
<dbReference type="PANTHER" id="PTHR45090">
    <property type="entry name" value="CHAPERONE PROTEIN DNAJ 20 CHLOROPLASTIC"/>
    <property type="match status" value="1"/>
</dbReference>
<dbReference type="PANTHER" id="PTHR45090:SF4">
    <property type="entry name" value="J DOMAIN-CONTAINING PROTEIN"/>
    <property type="match status" value="1"/>
</dbReference>
<comment type="caution">
    <text evidence="2">The sequence shown here is derived from an EMBL/GenBank/DDBJ whole genome shotgun (WGS) entry which is preliminary data.</text>
</comment>
<dbReference type="PRINTS" id="PR00625">
    <property type="entry name" value="JDOMAIN"/>
</dbReference>
<dbReference type="PROSITE" id="PS00636">
    <property type="entry name" value="DNAJ_1"/>
    <property type="match status" value="1"/>
</dbReference>
<proteinExistence type="predicted"/>
<dbReference type="InterPro" id="IPR053232">
    <property type="entry name" value="DnaJ_C/III_chloroplastic"/>
</dbReference>
<protein>
    <recommendedName>
        <fullName evidence="1">J domain-containing protein</fullName>
    </recommendedName>
</protein>
<dbReference type="FunFam" id="1.10.287.110:FF:000145">
    <property type="entry name" value="Chaperone protein dnaJ 20, chloroplastic"/>
    <property type="match status" value="1"/>
</dbReference>
<feature type="domain" description="J" evidence="1">
    <location>
        <begin position="68"/>
        <end position="135"/>
    </location>
</feature>
<dbReference type="SUPFAM" id="SSF46565">
    <property type="entry name" value="Chaperone J-domain"/>
    <property type="match status" value="1"/>
</dbReference>
<keyword evidence="3" id="KW-1185">Reference proteome</keyword>